<proteinExistence type="predicted"/>
<sequence length="79" mass="9168">MESITSNLTSQINRHGDYKLRLGRAAPYTWAKAAEPLPKHLVKCPKCLVLADTRLHAKCPMDQLYQEPYIWNDPGRWYP</sequence>
<protein>
    <submittedName>
        <fullName evidence="1">Uncharacterized protein</fullName>
    </submittedName>
</protein>
<evidence type="ECO:0000313" key="2">
    <source>
        <dbReference type="Proteomes" id="UP001201812"/>
    </source>
</evidence>
<reference evidence="1" key="1">
    <citation type="submission" date="2022-01" db="EMBL/GenBank/DDBJ databases">
        <title>Genome Sequence Resource for Two Populations of Ditylenchus destructor, the Migratory Endoparasitic Phytonematode.</title>
        <authorList>
            <person name="Zhang H."/>
            <person name="Lin R."/>
            <person name="Xie B."/>
        </authorList>
    </citation>
    <scope>NUCLEOTIDE SEQUENCE</scope>
    <source>
        <strain evidence="1">BazhouSP</strain>
    </source>
</reference>
<evidence type="ECO:0000313" key="1">
    <source>
        <dbReference type="EMBL" id="KAI1713482.1"/>
    </source>
</evidence>
<keyword evidence="2" id="KW-1185">Reference proteome</keyword>
<accession>A0AAD4N5C6</accession>
<organism evidence="1 2">
    <name type="scientific">Ditylenchus destructor</name>
    <dbReference type="NCBI Taxonomy" id="166010"/>
    <lineage>
        <taxon>Eukaryota</taxon>
        <taxon>Metazoa</taxon>
        <taxon>Ecdysozoa</taxon>
        <taxon>Nematoda</taxon>
        <taxon>Chromadorea</taxon>
        <taxon>Rhabditida</taxon>
        <taxon>Tylenchina</taxon>
        <taxon>Tylenchomorpha</taxon>
        <taxon>Sphaerularioidea</taxon>
        <taxon>Anguinidae</taxon>
        <taxon>Anguininae</taxon>
        <taxon>Ditylenchus</taxon>
    </lineage>
</organism>
<gene>
    <name evidence="1" type="ORF">DdX_08997</name>
</gene>
<comment type="caution">
    <text evidence="1">The sequence shown here is derived from an EMBL/GenBank/DDBJ whole genome shotgun (WGS) entry which is preliminary data.</text>
</comment>
<dbReference type="Proteomes" id="UP001201812">
    <property type="component" value="Unassembled WGS sequence"/>
</dbReference>
<name>A0AAD4N5C6_9BILA</name>
<dbReference type="EMBL" id="JAKKPZ010000015">
    <property type="protein sequence ID" value="KAI1713482.1"/>
    <property type="molecule type" value="Genomic_DNA"/>
</dbReference>
<dbReference type="AlphaFoldDB" id="A0AAD4N5C6"/>